<dbReference type="PRINTS" id="PR00838">
    <property type="entry name" value="V5ALLERGEN"/>
</dbReference>
<dbReference type="EMBL" id="KU932279">
    <property type="protein sequence ID" value="APA33915.1"/>
    <property type="molecule type" value="mRNA"/>
</dbReference>
<sequence length="223" mass="25521">MVSIYSYCLIYVSLIGYLASVTHACTNGEINDNTVTEKDISDVIQAHNDYRATVALGQLDDQPPAQNMQEMTWDNKLAERAQYWADQCNFKHDENREEKTGQNLYIIYYGGSHAERQHNFTAAIKSWYDENQYYKYKKLQKGDSRDPRTQTGHYTQVVWANTNKVGCGFASYYHTGKKQDQILYVCNYAPAGNYEGEYPYIKGEPNCEGNGMSNSDIDGLCKK</sequence>
<feature type="signal peptide" evidence="1">
    <location>
        <begin position="1"/>
        <end position="24"/>
    </location>
</feature>
<accession>A0A1I9WL95</accession>
<organism evidence="3">
    <name type="scientific">Nilaparvata lugens</name>
    <name type="common">Brown planthopper</name>
    <dbReference type="NCBI Taxonomy" id="108931"/>
    <lineage>
        <taxon>Eukaryota</taxon>
        <taxon>Metazoa</taxon>
        <taxon>Ecdysozoa</taxon>
        <taxon>Arthropoda</taxon>
        <taxon>Hexapoda</taxon>
        <taxon>Insecta</taxon>
        <taxon>Pterygota</taxon>
        <taxon>Neoptera</taxon>
        <taxon>Paraneoptera</taxon>
        <taxon>Hemiptera</taxon>
        <taxon>Auchenorrhyncha</taxon>
        <taxon>Fulgoroidea</taxon>
        <taxon>Delphacidae</taxon>
        <taxon>Delphacinae</taxon>
        <taxon>Nilaparvata</taxon>
    </lineage>
</organism>
<evidence type="ECO:0000313" key="3">
    <source>
        <dbReference type="EMBL" id="APA33915.1"/>
    </source>
</evidence>
<dbReference type="PANTHER" id="PTHR10334">
    <property type="entry name" value="CYSTEINE-RICH SECRETORY PROTEIN-RELATED"/>
    <property type="match status" value="1"/>
</dbReference>
<dbReference type="OrthoDB" id="289431at2759"/>
<dbReference type="SMART" id="SM00198">
    <property type="entry name" value="SCP"/>
    <property type="match status" value="1"/>
</dbReference>
<dbReference type="SUPFAM" id="SSF55797">
    <property type="entry name" value="PR-1-like"/>
    <property type="match status" value="1"/>
</dbReference>
<dbReference type="InterPro" id="IPR035940">
    <property type="entry name" value="CAP_sf"/>
</dbReference>
<protein>
    <submittedName>
        <fullName evidence="3">Seminal fluid protein</fullName>
    </submittedName>
</protein>
<dbReference type="CDD" id="cd05380">
    <property type="entry name" value="CAP_euk"/>
    <property type="match status" value="1"/>
</dbReference>
<dbReference type="Pfam" id="PF00188">
    <property type="entry name" value="CAP"/>
    <property type="match status" value="1"/>
</dbReference>
<keyword evidence="1" id="KW-0732">Signal</keyword>
<dbReference type="PROSITE" id="PS01009">
    <property type="entry name" value="CRISP_1"/>
    <property type="match status" value="1"/>
</dbReference>
<dbReference type="PRINTS" id="PR00837">
    <property type="entry name" value="V5TPXLIKE"/>
</dbReference>
<proteinExistence type="evidence at transcript level"/>
<dbReference type="InterPro" id="IPR018244">
    <property type="entry name" value="Allrgn_V5/Tpx1_CS"/>
</dbReference>
<dbReference type="InterPro" id="IPR001283">
    <property type="entry name" value="CRISP-related"/>
</dbReference>
<reference evidence="3" key="1">
    <citation type="journal article" date="2016" name="BMC Genomics">
        <title>Seminal fluid protein genes of the brown planthopper, Nilaparvata lugens.</title>
        <authorList>
            <person name="Yu B."/>
            <person name="Li D.T."/>
            <person name="Lu J.B."/>
            <person name="Zhang W.X."/>
            <person name="Zhang C.X."/>
        </authorList>
    </citation>
    <scope>NUCLEOTIDE SEQUENCE</scope>
    <source>
        <strain evidence="3">NlSFP_secreted_comp34697</strain>
    </source>
</reference>
<feature type="domain" description="SCP" evidence="2">
    <location>
        <begin position="38"/>
        <end position="196"/>
    </location>
</feature>
<dbReference type="InterPro" id="IPR002413">
    <property type="entry name" value="V5_allergen-like"/>
</dbReference>
<dbReference type="GO" id="GO:0005576">
    <property type="term" value="C:extracellular region"/>
    <property type="evidence" value="ECO:0007669"/>
    <property type="project" value="UniProtKB-SubCell"/>
</dbReference>
<dbReference type="InterPro" id="IPR014044">
    <property type="entry name" value="CAP_dom"/>
</dbReference>
<feature type="chain" id="PRO_5009605830" evidence="1">
    <location>
        <begin position="25"/>
        <end position="223"/>
    </location>
</feature>
<evidence type="ECO:0000259" key="2">
    <source>
        <dbReference type="SMART" id="SM00198"/>
    </source>
</evidence>
<dbReference type="Gene3D" id="3.40.33.10">
    <property type="entry name" value="CAP"/>
    <property type="match status" value="1"/>
</dbReference>
<evidence type="ECO:0000256" key="1">
    <source>
        <dbReference type="SAM" id="SignalP"/>
    </source>
</evidence>
<dbReference type="PROSITE" id="PS01010">
    <property type="entry name" value="CRISP_2"/>
    <property type="match status" value="1"/>
</dbReference>
<name>A0A1I9WL95_NILLU</name>
<dbReference type="AlphaFoldDB" id="A0A1I9WL95"/>